<dbReference type="InterPro" id="IPR016166">
    <property type="entry name" value="FAD-bd_PCMH"/>
</dbReference>
<evidence type="ECO:0000256" key="3">
    <source>
        <dbReference type="ARBA" id="ARBA00022630"/>
    </source>
</evidence>
<evidence type="ECO:0000256" key="5">
    <source>
        <dbReference type="ARBA" id="ARBA00023002"/>
    </source>
</evidence>
<comment type="caution">
    <text evidence="7">The sequence shown here is derived from an EMBL/GenBank/DDBJ whole genome shotgun (WGS) entry which is preliminary data.</text>
</comment>
<comment type="cofactor">
    <cofactor evidence="1">
        <name>FAD</name>
        <dbReference type="ChEBI" id="CHEBI:57692"/>
    </cofactor>
</comment>
<dbReference type="InterPro" id="IPR006094">
    <property type="entry name" value="Oxid_FAD_bind_N"/>
</dbReference>
<dbReference type="SUPFAM" id="SSF56176">
    <property type="entry name" value="FAD-binding/transporter-associated domain-like"/>
    <property type="match status" value="1"/>
</dbReference>
<sequence>MTDTLTTGAPPAALLDALPTACTTTDPAILETYSRDQASWAAHGTPIALVRPTTKDEVQQTIRACYEHRVPVVARGAGTGLAGAANAVDGAVVISFEKMNRIKTIDTLERFAVVEPGVVNDDLRAACAAEGLWYPPDPASSPWSTLGGNVATNAGGLCCVKYGVTRDYVLALEIVTGTGELTTVGRRTAKGVAGYDLVGLLTGSEGTLAIVTEITVRLRPRQAPPTTIVGSFDSTVDAGNAVRAIARAGLTPAALELMDRHCLEAIDQWKKMDLSTDANVLLLARTDTPGGTGTEEADAIVECFTSAGATWAMRSSDPDEAEALFAARKLAYPAVERLGNVLTEDVCVPKEQLPAMLAAVEDIAHRNNTLVATIAHAGDGNLHPLIVTTPGDTNQEARAHRAFEEIMDVALDLGGTITGEHGIGTLKMSGLTRELPHPVRAMQTAIKNALDPRGILNPGKVLE</sequence>
<reference evidence="7" key="1">
    <citation type="submission" date="2023-10" db="EMBL/GenBank/DDBJ databases">
        <title>Development of a sustainable strategy for remediation of hydrocarbon-contaminated territories based on the waste exchange concept.</title>
        <authorList>
            <person name="Krivoruchko A."/>
        </authorList>
    </citation>
    <scope>NUCLEOTIDE SEQUENCE</scope>
    <source>
        <strain evidence="7">IEGM 68</strain>
    </source>
</reference>
<dbReference type="PROSITE" id="PS51387">
    <property type="entry name" value="FAD_PCMH"/>
    <property type="match status" value="1"/>
</dbReference>
<dbReference type="InterPro" id="IPR016164">
    <property type="entry name" value="FAD-linked_Oxase-like_C"/>
</dbReference>
<evidence type="ECO:0000313" key="7">
    <source>
        <dbReference type="EMBL" id="MDV7264707.1"/>
    </source>
</evidence>
<dbReference type="PANTHER" id="PTHR42934:SF2">
    <property type="entry name" value="GLYCOLATE OXIDASE SUBUNIT GLCD"/>
    <property type="match status" value="1"/>
</dbReference>
<dbReference type="AlphaFoldDB" id="A0AAE4UXR9"/>
<evidence type="ECO:0000256" key="1">
    <source>
        <dbReference type="ARBA" id="ARBA00001974"/>
    </source>
</evidence>
<proteinExistence type="inferred from homology"/>
<dbReference type="Gene3D" id="1.10.45.10">
    <property type="entry name" value="Vanillyl-alcohol Oxidase, Chain A, domain 4"/>
    <property type="match status" value="1"/>
</dbReference>
<keyword evidence="5" id="KW-0560">Oxidoreductase</keyword>
<dbReference type="InterPro" id="IPR051914">
    <property type="entry name" value="FAD-linked_OxidoTrans_Type4"/>
</dbReference>
<dbReference type="SUPFAM" id="SSF55103">
    <property type="entry name" value="FAD-linked oxidases, C-terminal domain"/>
    <property type="match status" value="1"/>
</dbReference>
<evidence type="ECO:0000256" key="4">
    <source>
        <dbReference type="ARBA" id="ARBA00022827"/>
    </source>
</evidence>
<feature type="domain" description="FAD-binding PCMH-type" evidence="6">
    <location>
        <begin position="42"/>
        <end position="221"/>
    </location>
</feature>
<dbReference type="Pfam" id="PF02913">
    <property type="entry name" value="FAD-oxidase_C"/>
    <property type="match status" value="1"/>
</dbReference>
<dbReference type="Proteomes" id="UP001185863">
    <property type="component" value="Unassembled WGS sequence"/>
</dbReference>
<dbReference type="GO" id="GO:0016491">
    <property type="term" value="F:oxidoreductase activity"/>
    <property type="evidence" value="ECO:0007669"/>
    <property type="project" value="UniProtKB-KW"/>
</dbReference>
<evidence type="ECO:0000313" key="8">
    <source>
        <dbReference type="Proteomes" id="UP001185863"/>
    </source>
</evidence>
<organism evidence="7 8">
    <name type="scientific">Rhodococcus oxybenzonivorans</name>
    <dbReference type="NCBI Taxonomy" id="1990687"/>
    <lineage>
        <taxon>Bacteria</taxon>
        <taxon>Bacillati</taxon>
        <taxon>Actinomycetota</taxon>
        <taxon>Actinomycetes</taxon>
        <taxon>Mycobacteriales</taxon>
        <taxon>Nocardiaceae</taxon>
        <taxon>Rhodococcus</taxon>
    </lineage>
</organism>
<dbReference type="GO" id="GO:0071949">
    <property type="term" value="F:FAD binding"/>
    <property type="evidence" value="ECO:0007669"/>
    <property type="project" value="InterPro"/>
</dbReference>
<dbReference type="Pfam" id="PF01565">
    <property type="entry name" value="FAD_binding_4"/>
    <property type="match status" value="1"/>
</dbReference>
<gene>
    <name evidence="7" type="ORF">R4315_09130</name>
</gene>
<dbReference type="Gene3D" id="3.30.465.10">
    <property type="match status" value="1"/>
</dbReference>
<keyword evidence="3" id="KW-0285">Flavoprotein</keyword>
<dbReference type="InterPro" id="IPR036318">
    <property type="entry name" value="FAD-bd_PCMH-like_sf"/>
</dbReference>
<dbReference type="RefSeq" id="WP_317744289.1">
    <property type="nucleotide sequence ID" value="NZ_JAWLUP010000014.1"/>
</dbReference>
<comment type="similarity">
    <text evidence="2">Belongs to the FAD-binding oxidoreductase/transferase type 4 family.</text>
</comment>
<dbReference type="EMBL" id="JAWLUP010000014">
    <property type="protein sequence ID" value="MDV7264707.1"/>
    <property type="molecule type" value="Genomic_DNA"/>
</dbReference>
<dbReference type="FunFam" id="3.30.70.2740:FF:000001">
    <property type="entry name" value="D-lactate dehydrogenase mitochondrial"/>
    <property type="match status" value="1"/>
</dbReference>
<keyword evidence="4" id="KW-0274">FAD</keyword>
<dbReference type="PANTHER" id="PTHR42934">
    <property type="entry name" value="GLYCOLATE OXIDASE SUBUNIT GLCD"/>
    <property type="match status" value="1"/>
</dbReference>
<evidence type="ECO:0000256" key="2">
    <source>
        <dbReference type="ARBA" id="ARBA00008000"/>
    </source>
</evidence>
<dbReference type="InterPro" id="IPR016169">
    <property type="entry name" value="FAD-bd_PCMH_sub2"/>
</dbReference>
<dbReference type="Gene3D" id="3.30.70.2740">
    <property type="match status" value="1"/>
</dbReference>
<evidence type="ECO:0000259" key="6">
    <source>
        <dbReference type="PROSITE" id="PS51387"/>
    </source>
</evidence>
<dbReference type="InterPro" id="IPR016171">
    <property type="entry name" value="Vanillyl_alc_oxidase_C-sub2"/>
</dbReference>
<dbReference type="InterPro" id="IPR004113">
    <property type="entry name" value="FAD-bd_oxidored_4_C"/>
</dbReference>
<name>A0AAE4UXR9_9NOCA</name>
<protein>
    <submittedName>
        <fullName evidence="7">FAD-linked oxidase C-terminal domain-containing protein</fullName>
    </submittedName>
</protein>
<accession>A0AAE4UXR9</accession>